<comment type="caution">
    <text evidence="2">The sequence shown here is derived from an EMBL/GenBank/DDBJ whole genome shotgun (WGS) entry which is preliminary data.</text>
</comment>
<dbReference type="OrthoDB" id="3097071at2759"/>
<feature type="compositionally biased region" description="Basic and acidic residues" evidence="1">
    <location>
        <begin position="300"/>
        <end position="313"/>
    </location>
</feature>
<organism evidence="2 3">
    <name type="scientific">Ephemerocybe angulata</name>
    <dbReference type="NCBI Taxonomy" id="980116"/>
    <lineage>
        <taxon>Eukaryota</taxon>
        <taxon>Fungi</taxon>
        <taxon>Dikarya</taxon>
        <taxon>Basidiomycota</taxon>
        <taxon>Agaricomycotina</taxon>
        <taxon>Agaricomycetes</taxon>
        <taxon>Agaricomycetidae</taxon>
        <taxon>Agaricales</taxon>
        <taxon>Agaricineae</taxon>
        <taxon>Psathyrellaceae</taxon>
        <taxon>Ephemerocybe</taxon>
    </lineage>
</organism>
<evidence type="ECO:0000256" key="1">
    <source>
        <dbReference type="SAM" id="MobiDB-lite"/>
    </source>
</evidence>
<dbReference type="AlphaFoldDB" id="A0A8H5AV00"/>
<feature type="compositionally biased region" description="Basic and acidic residues" evidence="1">
    <location>
        <begin position="49"/>
        <end position="62"/>
    </location>
</feature>
<feature type="compositionally biased region" description="Basic residues" evidence="1">
    <location>
        <begin position="314"/>
        <end position="323"/>
    </location>
</feature>
<name>A0A8H5AV00_9AGAR</name>
<gene>
    <name evidence="2" type="ORF">D9611_011583</name>
</gene>
<dbReference type="Proteomes" id="UP000541558">
    <property type="component" value="Unassembled WGS sequence"/>
</dbReference>
<protein>
    <submittedName>
        <fullName evidence="2">Uncharacterized protein</fullName>
    </submittedName>
</protein>
<evidence type="ECO:0000313" key="3">
    <source>
        <dbReference type="Proteomes" id="UP000541558"/>
    </source>
</evidence>
<feature type="compositionally biased region" description="Basic and acidic residues" evidence="1">
    <location>
        <begin position="101"/>
        <end position="117"/>
    </location>
</feature>
<proteinExistence type="predicted"/>
<sequence length="330" mass="35937">MPSLPAPQIARRIPHYIHTGTGVFALPMSIASDETSLLEREVEVESREVPLDLEAIDARDFEESTETDAPHHKSSGGKQQEPSAPSLEADAPRKHHSSSRLSEDEVADQKALKKDHTTGGVSEKAAIHEKGVQGKKAGRKASGRTQRKKSGHNGKAVRKASGHAQGKKSGRKAAHSASGRTQRKKSAHRGSRRTQRKSAKKARKAAGKKEPHVTAYKPTMHGPSVAKTRKHPSAAKKATTNKEADPLTDASEGPYRHHRTSRLSGDRAEGSYRDGAPSRHRSSRLGEYLESNRGSSSRLDSSDSERESYDRPSHRASHSASRHRVAETEA</sequence>
<evidence type="ECO:0000313" key="2">
    <source>
        <dbReference type="EMBL" id="KAF5311464.1"/>
    </source>
</evidence>
<dbReference type="EMBL" id="JAACJK010000226">
    <property type="protein sequence ID" value="KAF5311464.1"/>
    <property type="molecule type" value="Genomic_DNA"/>
</dbReference>
<accession>A0A8H5AV00</accession>
<feature type="compositionally biased region" description="Basic residues" evidence="1">
    <location>
        <begin position="181"/>
        <end position="206"/>
    </location>
</feature>
<reference evidence="2 3" key="1">
    <citation type="journal article" date="2020" name="ISME J.">
        <title>Uncovering the hidden diversity of litter-decomposition mechanisms in mushroom-forming fungi.</title>
        <authorList>
            <person name="Floudas D."/>
            <person name="Bentzer J."/>
            <person name="Ahren D."/>
            <person name="Johansson T."/>
            <person name="Persson P."/>
            <person name="Tunlid A."/>
        </authorList>
    </citation>
    <scope>NUCLEOTIDE SEQUENCE [LARGE SCALE GENOMIC DNA]</scope>
    <source>
        <strain evidence="2 3">CBS 175.51</strain>
    </source>
</reference>
<feature type="region of interest" description="Disordered" evidence="1">
    <location>
        <begin position="49"/>
        <end position="330"/>
    </location>
</feature>
<keyword evidence="3" id="KW-1185">Reference proteome</keyword>
<feature type="compositionally biased region" description="Basic residues" evidence="1">
    <location>
        <begin position="136"/>
        <end position="174"/>
    </location>
</feature>